<dbReference type="Pfam" id="PF04235">
    <property type="entry name" value="DUF418"/>
    <property type="match status" value="1"/>
</dbReference>
<dbReference type="InterPro" id="IPR052529">
    <property type="entry name" value="Bact_Transport_Assoc"/>
</dbReference>
<feature type="transmembrane region" description="Helical" evidence="1">
    <location>
        <begin position="234"/>
        <end position="252"/>
    </location>
</feature>
<dbReference type="eggNOG" id="COG2311">
    <property type="taxonomic scope" value="Bacteria"/>
</dbReference>
<feature type="domain" description="DUF418" evidence="2">
    <location>
        <begin position="216"/>
        <end position="380"/>
    </location>
</feature>
<dbReference type="AlphaFoldDB" id="B0T5F0"/>
<evidence type="ECO:0000313" key="3">
    <source>
        <dbReference type="EMBL" id="ABZ69508.1"/>
    </source>
</evidence>
<dbReference type="OrthoDB" id="9807744at2"/>
<feature type="transmembrane region" description="Helical" evidence="1">
    <location>
        <begin position="313"/>
        <end position="331"/>
    </location>
</feature>
<feature type="transmembrane region" description="Helical" evidence="1">
    <location>
        <begin position="18"/>
        <end position="37"/>
    </location>
</feature>
<dbReference type="HOGENOM" id="CLU_039610_0_0_5"/>
<dbReference type="PANTHER" id="PTHR30590">
    <property type="entry name" value="INNER MEMBRANE PROTEIN"/>
    <property type="match status" value="1"/>
</dbReference>
<evidence type="ECO:0000256" key="1">
    <source>
        <dbReference type="SAM" id="Phobius"/>
    </source>
</evidence>
<dbReference type="EMBL" id="CP000927">
    <property type="protein sequence ID" value="ABZ69508.1"/>
    <property type="molecule type" value="Genomic_DNA"/>
</dbReference>
<keyword evidence="1" id="KW-0812">Transmembrane</keyword>
<feature type="transmembrane region" description="Helical" evidence="1">
    <location>
        <begin position="132"/>
        <end position="152"/>
    </location>
</feature>
<feature type="transmembrane region" description="Helical" evidence="1">
    <location>
        <begin position="108"/>
        <end position="125"/>
    </location>
</feature>
<evidence type="ECO:0000259" key="2">
    <source>
        <dbReference type="Pfam" id="PF04235"/>
    </source>
</evidence>
<name>B0T5F0_CAUSK</name>
<dbReference type="KEGG" id="cak:Caul_0371"/>
<protein>
    <recommendedName>
        <fullName evidence="2">DUF418 domain-containing protein</fullName>
    </recommendedName>
</protein>
<feature type="transmembrane region" description="Helical" evidence="1">
    <location>
        <begin position="272"/>
        <end position="293"/>
    </location>
</feature>
<keyword evidence="1" id="KW-0472">Membrane</keyword>
<feature type="transmembrane region" description="Helical" evidence="1">
    <location>
        <begin position="343"/>
        <end position="362"/>
    </location>
</feature>
<feature type="transmembrane region" description="Helical" evidence="1">
    <location>
        <begin position="49"/>
        <end position="70"/>
    </location>
</feature>
<gene>
    <name evidence="3" type="ordered locus">Caul_0371</name>
</gene>
<feature type="transmembrane region" description="Helical" evidence="1">
    <location>
        <begin position="82"/>
        <end position="102"/>
    </location>
</feature>
<accession>B0T5F0</accession>
<reference evidence="3" key="1">
    <citation type="submission" date="2008-01" db="EMBL/GenBank/DDBJ databases">
        <title>Complete sequence of chromosome of Caulobacter sp. K31.</title>
        <authorList>
            <consortium name="US DOE Joint Genome Institute"/>
            <person name="Copeland A."/>
            <person name="Lucas S."/>
            <person name="Lapidus A."/>
            <person name="Barry K."/>
            <person name="Glavina del Rio T."/>
            <person name="Dalin E."/>
            <person name="Tice H."/>
            <person name="Pitluck S."/>
            <person name="Bruce D."/>
            <person name="Goodwin L."/>
            <person name="Thompson L.S."/>
            <person name="Brettin T."/>
            <person name="Detter J.C."/>
            <person name="Han C."/>
            <person name="Schmutz J."/>
            <person name="Larimer F."/>
            <person name="Land M."/>
            <person name="Hauser L."/>
            <person name="Kyrpides N."/>
            <person name="Kim E."/>
            <person name="Stephens C."/>
            <person name="Richardson P."/>
        </authorList>
    </citation>
    <scope>NUCLEOTIDE SEQUENCE [LARGE SCALE GENOMIC DNA]</scope>
    <source>
        <strain evidence="3">K31</strain>
    </source>
</reference>
<proteinExistence type="predicted"/>
<dbReference type="InterPro" id="IPR007349">
    <property type="entry name" value="DUF418"/>
</dbReference>
<organism evidence="3">
    <name type="scientific">Caulobacter sp. (strain K31)</name>
    <dbReference type="NCBI Taxonomy" id="366602"/>
    <lineage>
        <taxon>Bacteria</taxon>
        <taxon>Pseudomonadati</taxon>
        <taxon>Pseudomonadota</taxon>
        <taxon>Alphaproteobacteria</taxon>
        <taxon>Caulobacterales</taxon>
        <taxon>Caulobacteraceae</taxon>
        <taxon>Caulobacter</taxon>
    </lineage>
</organism>
<sequence>MQAAQPSRIDLIDSLRGFALLGLFLVHMVELFELYWAHPTPSPVVDWVFGLFAGKAFALFALCFGLSFYIIMQRAAARGVAFGGRFVWRLAILLGFGLIHGLLYRGDILQVLAPLGLALLLFDKVQSIRTLFLLALLCFVQPPLIVRFLAALQDVGWAIASPRFLTDPTLAVLTDGTLAQTLRANLVDGQMVKWWFFIETGRLTQILGLFLVGLALGRSGFFETPQRYVTARRLVLAASLLLYAGLTLWQAPLLAAAPAGGGKAMGRQSLQWILESWAALSLMTAQLVLFVELYEGFAGKVLRLLAPAGRMTLTLYLGQSLVFVPVFYGFGLHQHDRMSEGTALALGLVAFALQLVFAHLWFRRFHYGPCEWLWRALTYTTLDVPFVRKTRPALAMG</sequence>
<keyword evidence="1" id="KW-1133">Transmembrane helix</keyword>
<dbReference type="PANTHER" id="PTHR30590:SF2">
    <property type="entry name" value="INNER MEMBRANE PROTEIN"/>
    <property type="match status" value="1"/>
</dbReference>
<feature type="transmembrane region" description="Helical" evidence="1">
    <location>
        <begin position="203"/>
        <end position="222"/>
    </location>
</feature>